<reference evidence="4" key="1">
    <citation type="submission" date="2020-05" db="EMBL/GenBank/DDBJ databases">
        <authorList>
            <person name="Chiriac C."/>
            <person name="Salcher M."/>
            <person name="Ghai R."/>
            <person name="Kavagutti S V."/>
        </authorList>
    </citation>
    <scope>NUCLEOTIDE SEQUENCE</scope>
</reference>
<protein>
    <submittedName>
        <fullName evidence="4">Unannotated protein</fullName>
    </submittedName>
</protein>
<dbReference type="PANTHER" id="PTHR31272:SF4">
    <property type="entry name" value="CYTOCHROME C-TYPE BIOGENESIS PROTEIN HI_1454-RELATED"/>
    <property type="match status" value="1"/>
</dbReference>
<evidence type="ECO:0000256" key="2">
    <source>
        <dbReference type="SAM" id="Phobius"/>
    </source>
</evidence>
<feature type="transmembrane region" description="Helical" evidence="2">
    <location>
        <begin position="141"/>
        <end position="168"/>
    </location>
</feature>
<evidence type="ECO:0000256" key="1">
    <source>
        <dbReference type="SAM" id="MobiDB-lite"/>
    </source>
</evidence>
<feature type="transmembrane region" description="Helical" evidence="2">
    <location>
        <begin position="180"/>
        <end position="200"/>
    </location>
</feature>
<organism evidence="4">
    <name type="scientific">freshwater metagenome</name>
    <dbReference type="NCBI Taxonomy" id="449393"/>
    <lineage>
        <taxon>unclassified sequences</taxon>
        <taxon>metagenomes</taxon>
        <taxon>ecological metagenomes</taxon>
    </lineage>
</organism>
<sequence>MAAVLALAFSAGMVATVNPCGFAMLPAYLAYFLGLETPRATSTTSANGNAQPSGIDPVRSPVLRALAVSGCVTLGFLLVFGVMGFAWSSVSELIGRRLPYITILVGVALISVGIAMLRGFEPVVKLPGIQMSSEGRELTSMFIYGISYAIASLSCTIPIFIGIVSTTLDRNSFAAGLSTFLAYGLGMGTTLAILTLAVALTQQGILRTFRRILPYVNTISGVFLILAGGFVSYYAVIEINELNSRGSSTVVQSARQIQSSLQRWVEQVGGLQLAIAAAIILGAVIAISTTLRSDRSDRPDTDGDADEQQRVTKDGV</sequence>
<feature type="transmembrane region" description="Helical" evidence="2">
    <location>
        <begin position="6"/>
        <end position="33"/>
    </location>
</feature>
<feature type="transmembrane region" description="Helical" evidence="2">
    <location>
        <begin position="271"/>
        <end position="291"/>
    </location>
</feature>
<dbReference type="EMBL" id="CAEZXS010000140">
    <property type="protein sequence ID" value="CAB4705450.1"/>
    <property type="molecule type" value="Genomic_DNA"/>
</dbReference>
<dbReference type="AlphaFoldDB" id="A0A6J6Y8V3"/>
<dbReference type="InterPro" id="IPR051790">
    <property type="entry name" value="Cytochrome_c-biogenesis_DsbD"/>
</dbReference>
<proteinExistence type="predicted"/>
<dbReference type="PANTHER" id="PTHR31272">
    <property type="entry name" value="CYTOCHROME C-TYPE BIOGENESIS PROTEIN HI_1454-RELATED"/>
    <property type="match status" value="1"/>
</dbReference>
<dbReference type="EMBL" id="CAFAAQ010000054">
    <property type="protein sequence ID" value="CAB4804815.1"/>
    <property type="molecule type" value="Genomic_DNA"/>
</dbReference>
<keyword evidence="2" id="KW-0472">Membrane</keyword>
<evidence type="ECO:0000313" key="3">
    <source>
        <dbReference type="EMBL" id="CAB4705450.1"/>
    </source>
</evidence>
<accession>A0A6J6Y8V3</accession>
<feature type="transmembrane region" description="Helical" evidence="2">
    <location>
        <begin position="99"/>
        <end position="120"/>
    </location>
</feature>
<feature type="transmembrane region" description="Helical" evidence="2">
    <location>
        <begin position="65"/>
        <end position="87"/>
    </location>
</feature>
<gene>
    <name evidence="3" type="ORF">UFOPK2582_01151</name>
    <name evidence="4" type="ORF">UFOPK3046_00777</name>
</gene>
<evidence type="ECO:0000313" key="4">
    <source>
        <dbReference type="EMBL" id="CAB4804815.1"/>
    </source>
</evidence>
<keyword evidence="2" id="KW-0812">Transmembrane</keyword>
<name>A0A6J6Y8V3_9ZZZZ</name>
<feature type="region of interest" description="Disordered" evidence="1">
    <location>
        <begin position="293"/>
        <end position="316"/>
    </location>
</feature>
<keyword evidence="2" id="KW-1133">Transmembrane helix</keyword>
<feature type="transmembrane region" description="Helical" evidence="2">
    <location>
        <begin position="212"/>
        <end position="236"/>
    </location>
</feature>